<dbReference type="EMBL" id="BK016056">
    <property type="protein sequence ID" value="DAF91533.1"/>
    <property type="molecule type" value="Genomic_DNA"/>
</dbReference>
<protein>
    <submittedName>
        <fullName evidence="1">Uncharacterized protein</fullName>
    </submittedName>
</protein>
<sequence>MRGGVAVNWPHRPALFVKLFPKGQRFLRVT</sequence>
<reference evidence="1" key="1">
    <citation type="journal article" date="2021" name="Proc. Natl. Acad. Sci. U.S.A.">
        <title>A Catalog of Tens of Thousands of Viruses from Human Metagenomes Reveals Hidden Associations with Chronic Diseases.</title>
        <authorList>
            <person name="Tisza M.J."/>
            <person name="Buck C.B."/>
        </authorList>
    </citation>
    <scope>NUCLEOTIDE SEQUENCE</scope>
    <source>
        <strain evidence="1">CtevH2</strain>
    </source>
</reference>
<organism evidence="1">
    <name type="scientific">Siphoviridae sp. ctevH2</name>
    <dbReference type="NCBI Taxonomy" id="2825593"/>
    <lineage>
        <taxon>Viruses</taxon>
        <taxon>Duplodnaviria</taxon>
        <taxon>Heunggongvirae</taxon>
        <taxon>Uroviricota</taxon>
        <taxon>Caudoviricetes</taxon>
    </lineage>
</organism>
<accession>A0A8S5UAL5</accession>
<proteinExistence type="predicted"/>
<evidence type="ECO:0000313" key="1">
    <source>
        <dbReference type="EMBL" id="DAF91533.1"/>
    </source>
</evidence>
<name>A0A8S5UAL5_9CAUD</name>